<proteinExistence type="inferred from homology"/>
<gene>
    <name evidence="2" type="ORF">ACFQND_07415</name>
</gene>
<dbReference type="RefSeq" id="WP_371438926.1">
    <property type="nucleotide sequence ID" value="NZ_JBHSRS010000016.1"/>
</dbReference>
<organism evidence="2 3">
    <name type="scientific">Polaromonas aquatica</name>
    <dbReference type="NCBI Taxonomy" id="332657"/>
    <lineage>
        <taxon>Bacteria</taxon>
        <taxon>Pseudomonadati</taxon>
        <taxon>Pseudomonadota</taxon>
        <taxon>Betaproteobacteria</taxon>
        <taxon>Burkholderiales</taxon>
        <taxon>Comamonadaceae</taxon>
        <taxon>Polaromonas</taxon>
    </lineage>
</organism>
<evidence type="ECO:0000256" key="1">
    <source>
        <dbReference type="ARBA" id="ARBA00044755"/>
    </source>
</evidence>
<evidence type="ECO:0000313" key="3">
    <source>
        <dbReference type="Proteomes" id="UP001596270"/>
    </source>
</evidence>
<name>A0ABW1TWD8_9BURK</name>
<reference evidence="3" key="1">
    <citation type="journal article" date="2019" name="Int. J. Syst. Evol. Microbiol.">
        <title>The Global Catalogue of Microorganisms (GCM) 10K type strain sequencing project: providing services to taxonomists for standard genome sequencing and annotation.</title>
        <authorList>
            <consortium name="The Broad Institute Genomics Platform"/>
            <consortium name="The Broad Institute Genome Sequencing Center for Infectious Disease"/>
            <person name="Wu L."/>
            <person name="Ma J."/>
        </authorList>
    </citation>
    <scope>NUCLEOTIDE SEQUENCE [LARGE SCALE GENOMIC DNA]</scope>
    <source>
        <strain evidence="3">CCUG 39402</strain>
    </source>
</reference>
<comment type="caution">
    <text evidence="2">The sequence shown here is derived from an EMBL/GenBank/DDBJ whole genome shotgun (WGS) entry which is preliminary data.</text>
</comment>
<dbReference type="Pfam" id="PF04519">
    <property type="entry name" value="Bactofilin"/>
    <property type="match status" value="1"/>
</dbReference>
<evidence type="ECO:0000313" key="2">
    <source>
        <dbReference type="EMBL" id="MFC6281057.1"/>
    </source>
</evidence>
<dbReference type="PANTHER" id="PTHR35024">
    <property type="entry name" value="HYPOTHETICAL CYTOSOLIC PROTEIN"/>
    <property type="match status" value="1"/>
</dbReference>
<dbReference type="PANTHER" id="PTHR35024:SF4">
    <property type="entry name" value="POLYMER-FORMING CYTOSKELETAL PROTEIN"/>
    <property type="match status" value="1"/>
</dbReference>
<protein>
    <submittedName>
        <fullName evidence="2">Polymer-forming cytoskeletal protein</fullName>
    </submittedName>
</protein>
<sequence>MNTMATIAKSTEPRLFPASILQTQHTVLPKSATMKGDMAASEDLGIRLDGEYNGKIELGKAGSIHIAGSATVTTDLLIADYIFVEGTVNGKLHARKGIELSPTAKVKGSIQYDADLDMHPGARISGQINGPEINL</sequence>
<dbReference type="InterPro" id="IPR007607">
    <property type="entry name" value="BacA/B"/>
</dbReference>
<dbReference type="Proteomes" id="UP001596270">
    <property type="component" value="Unassembled WGS sequence"/>
</dbReference>
<comment type="similarity">
    <text evidence="1">Belongs to the bactofilin family.</text>
</comment>
<keyword evidence="3" id="KW-1185">Reference proteome</keyword>
<dbReference type="EMBL" id="JBHSRS010000016">
    <property type="protein sequence ID" value="MFC6281057.1"/>
    <property type="molecule type" value="Genomic_DNA"/>
</dbReference>
<accession>A0ABW1TWD8</accession>